<comment type="caution">
    <text evidence="1">The sequence shown here is derived from an EMBL/GenBank/DDBJ whole genome shotgun (WGS) entry which is preliminary data.</text>
</comment>
<dbReference type="Proteomes" id="UP000246303">
    <property type="component" value="Unassembled WGS sequence"/>
</dbReference>
<accession>A0A2V3DSY0</accession>
<sequence length="72" mass="8054">MAMSKQGIATKKHGIVTCERASGGFSDGRMHPWKVELAFVGENPASNLGAKWKLVAKFLPWRMDRPLVEQWA</sequence>
<organism evidence="1 2">
    <name type="scientific">Arthrobacter psychrochitiniphilus</name>
    <dbReference type="NCBI Taxonomy" id="291045"/>
    <lineage>
        <taxon>Bacteria</taxon>
        <taxon>Bacillati</taxon>
        <taxon>Actinomycetota</taxon>
        <taxon>Actinomycetes</taxon>
        <taxon>Micrococcales</taxon>
        <taxon>Micrococcaceae</taxon>
        <taxon>Arthrobacter</taxon>
    </lineage>
</organism>
<gene>
    <name evidence="1" type="ORF">CVS29_06660</name>
</gene>
<reference evidence="1 2" key="1">
    <citation type="submission" date="2018-05" db="EMBL/GenBank/DDBJ databases">
        <title>Genetic diversity of glacier-inhabiting Cryobacterium bacteria in China and description of Cryobacterium mengkeensis sp. nov. and Arthrobacter glacialis sp. nov.</title>
        <authorList>
            <person name="Liu Q."/>
            <person name="Xin Y.-H."/>
        </authorList>
    </citation>
    <scope>NUCLEOTIDE SEQUENCE [LARGE SCALE GENOMIC DNA]</scope>
    <source>
        <strain evidence="1 2">GP3</strain>
    </source>
</reference>
<dbReference type="AlphaFoldDB" id="A0A2V3DSY0"/>
<evidence type="ECO:0000313" key="2">
    <source>
        <dbReference type="Proteomes" id="UP000246303"/>
    </source>
</evidence>
<dbReference type="EMBL" id="QHLZ01000003">
    <property type="protein sequence ID" value="PXA66363.1"/>
    <property type="molecule type" value="Genomic_DNA"/>
</dbReference>
<evidence type="ECO:0000313" key="1">
    <source>
        <dbReference type="EMBL" id="PXA66363.1"/>
    </source>
</evidence>
<dbReference type="RefSeq" id="WP_110105553.1">
    <property type="nucleotide sequence ID" value="NZ_JACBZZ010000001.1"/>
</dbReference>
<protein>
    <submittedName>
        <fullName evidence="1">Uncharacterized protein</fullName>
    </submittedName>
</protein>
<proteinExistence type="predicted"/>
<name>A0A2V3DSY0_9MICC</name>
<keyword evidence="2" id="KW-1185">Reference proteome</keyword>